<protein>
    <submittedName>
        <fullName evidence="4">Xanthine dehydrogenase accessory factor</fullName>
    </submittedName>
</protein>
<dbReference type="InterPro" id="IPR014308">
    <property type="entry name" value="Xanthine_DH_XdhC"/>
</dbReference>
<proteinExistence type="predicted"/>
<dbReference type="SUPFAM" id="SSF51735">
    <property type="entry name" value="NAD(P)-binding Rossmann-fold domains"/>
    <property type="match status" value="1"/>
</dbReference>
<dbReference type="EMBL" id="FPAQ01000012">
    <property type="protein sequence ID" value="SFT64090.1"/>
    <property type="molecule type" value="Genomic_DNA"/>
</dbReference>
<dbReference type="PROSITE" id="PS00065">
    <property type="entry name" value="D_2_HYDROXYACID_DH_1"/>
    <property type="match status" value="1"/>
</dbReference>
<dbReference type="PANTHER" id="PTHR30388">
    <property type="entry name" value="ALDEHYDE OXIDOREDUCTASE MOLYBDENUM COFACTOR ASSEMBLY PROTEIN"/>
    <property type="match status" value="1"/>
</dbReference>
<dbReference type="GO" id="GO:0016616">
    <property type="term" value="F:oxidoreductase activity, acting on the CH-OH group of donors, NAD or NADP as acceptor"/>
    <property type="evidence" value="ECO:0007669"/>
    <property type="project" value="UniProtKB-ARBA"/>
</dbReference>
<dbReference type="Pfam" id="PF13478">
    <property type="entry name" value="XdhC_C"/>
    <property type="match status" value="1"/>
</dbReference>
<reference evidence="4 5" key="1">
    <citation type="submission" date="2016-10" db="EMBL/GenBank/DDBJ databases">
        <authorList>
            <person name="de Groot N.N."/>
        </authorList>
    </citation>
    <scope>NUCLEOTIDE SEQUENCE [LARGE SCALE GENOMIC DNA]</scope>
    <source>
        <strain evidence="4 5">CGMCC 1.6493</strain>
    </source>
</reference>
<evidence type="ECO:0000313" key="4">
    <source>
        <dbReference type="EMBL" id="SFT64090.1"/>
    </source>
</evidence>
<dbReference type="RefSeq" id="WP_089848648.1">
    <property type="nucleotide sequence ID" value="NZ_FPAQ01000012.1"/>
</dbReference>
<evidence type="ECO:0000256" key="1">
    <source>
        <dbReference type="SAM" id="MobiDB-lite"/>
    </source>
</evidence>
<evidence type="ECO:0000259" key="2">
    <source>
        <dbReference type="Pfam" id="PF02625"/>
    </source>
</evidence>
<dbReference type="Proteomes" id="UP000199594">
    <property type="component" value="Unassembled WGS sequence"/>
</dbReference>
<name>A0A1I6ZN75_9GAMM</name>
<accession>A0A1I6ZN75</accession>
<feature type="compositionally biased region" description="Basic and acidic residues" evidence="1">
    <location>
        <begin position="280"/>
        <end position="291"/>
    </location>
</feature>
<dbReference type="PANTHER" id="PTHR30388:SF6">
    <property type="entry name" value="XANTHINE DEHYDROGENASE SUBUNIT A-RELATED"/>
    <property type="match status" value="1"/>
</dbReference>
<organism evidence="4 5">
    <name type="scientific">Halomonas saccharevitans</name>
    <dbReference type="NCBI Taxonomy" id="416872"/>
    <lineage>
        <taxon>Bacteria</taxon>
        <taxon>Pseudomonadati</taxon>
        <taxon>Pseudomonadota</taxon>
        <taxon>Gammaproteobacteria</taxon>
        <taxon>Oceanospirillales</taxon>
        <taxon>Halomonadaceae</taxon>
        <taxon>Halomonas</taxon>
    </lineage>
</organism>
<feature type="domain" description="XdhC Rossmann" evidence="3">
    <location>
        <begin position="125"/>
        <end position="272"/>
    </location>
</feature>
<dbReference type="Pfam" id="PF02625">
    <property type="entry name" value="XdhC_CoxI"/>
    <property type="match status" value="1"/>
</dbReference>
<feature type="region of interest" description="Disordered" evidence="1">
    <location>
        <begin position="280"/>
        <end position="308"/>
    </location>
</feature>
<dbReference type="InterPro" id="IPR029752">
    <property type="entry name" value="D-isomer_DH_CS1"/>
</dbReference>
<sequence>MSAADIRPEPWHAALHRLQREGLPHVLATQVTSAGSTPREPGARMVITAEAVYDTLGGGTFEWQTIEAARRRLAGVDGSAEGRGDGRAEAGMSLEAFSLGGRSGQCCGGFVNVLLEVFPGSPATLAIFGAGHVGQALVRLAAPLPWRVLWHDSRADAFPDWAAGEPRLECRQAPDPAAAVAALPAGAHALVLTHDHAEDRALVDALLARGDTASLGLIGSRSKWASFRRRLGEAGHDEAALATVRCPIGTAAGGTGGDKTPYAIALAAIAELLPLMAGEERPDRRGLDPAELRGALSDTLRDEPNATA</sequence>
<dbReference type="AlphaFoldDB" id="A0A1I6ZN75"/>
<dbReference type="InterPro" id="IPR052698">
    <property type="entry name" value="MoCofactor_Util/Proc"/>
</dbReference>
<feature type="domain" description="XdhC- CoxI" evidence="2">
    <location>
        <begin position="19"/>
        <end position="74"/>
    </location>
</feature>
<dbReference type="InterPro" id="IPR003777">
    <property type="entry name" value="XdhC_CoxI"/>
</dbReference>
<dbReference type="NCBIfam" id="TIGR02964">
    <property type="entry name" value="xanthine_xdhC"/>
    <property type="match status" value="1"/>
</dbReference>
<dbReference type="InterPro" id="IPR036291">
    <property type="entry name" value="NAD(P)-bd_dom_sf"/>
</dbReference>
<dbReference type="InterPro" id="IPR027051">
    <property type="entry name" value="XdhC_Rossmann_dom"/>
</dbReference>
<feature type="compositionally biased region" description="Basic and acidic residues" evidence="1">
    <location>
        <begin position="299"/>
        <end position="308"/>
    </location>
</feature>
<dbReference type="OrthoDB" id="61481at2"/>
<dbReference type="Gene3D" id="3.40.50.720">
    <property type="entry name" value="NAD(P)-binding Rossmann-like Domain"/>
    <property type="match status" value="1"/>
</dbReference>
<evidence type="ECO:0000259" key="3">
    <source>
        <dbReference type="Pfam" id="PF13478"/>
    </source>
</evidence>
<gene>
    <name evidence="4" type="ORF">SAMN04487956_11234</name>
</gene>
<evidence type="ECO:0000313" key="5">
    <source>
        <dbReference type="Proteomes" id="UP000199594"/>
    </source>
</evidence>